<dbReference type="InterPro" id="IPR058913">
    <property type="entry name" value="Integrase_dom_put"/>
</dbReference>
<accession>A0A9P6BZY6</accession>
<reference evidence="2" key="1">
    <citation type="submission" date="2020-11" db="EMBL/GenBank/DDBJ databases">
        <authorList>
            <consortium name="DOE Joint Genome Institute"/>
            <person name="Ahrendt S."/>
            <person name="Riley R."/>
            <person name="Andreopoulos W."/>
            <person name="Labutti K."/>
            <person name="Pangilinan J."/>
            <person name="Ruiz-Duenas F.J."/>
            <person name="Barrasa J.M."/>
            <person name="Sanchez-Garcia M."/>
            <person name="Camarero S."/>
            <person name="Miyauchi S."/>
            <person name="Serrano A."/>
            <person name="Linde D."/>
            <person name="Babiker R."/>
            <person name="Drula E."/>
            <person name="Ayuso-Fernandez I."/>
            <person name="Pacheco R."/>
            <person name="Padilla G."/>
            <person name="Ferreira P."/>
            <person name="Barriuso J."/>
            <person name="Kellner H."/>
            <person name="Castanera R."/>
            <person name="Alfaro M."/>
            <person name="Ramirez L."/>
            <person name="Pisabarro A.G."/>
            <person name="Kuo A."/>
            <person name="Tritt A."/>
            <person name="Lipzen A."/>
            <person name="He G."/>
            <person name="Yan M."/>
            <person name="Ng V."/>
            <person name="Cullen D."/>
            <person name="Martin F."/>
            <person name="Rosso M.-N."/>
            <person name="Henrissat B."/>
            <person name="Hibbett D."/>
            <person name="Martinez A.T."/>
            <person name="Grigoriev I.V."/>
        </authorList>
    </citation>
    <scope>NUCLEOTIDE SEQUENCE</scope>
    <source>
        <strain evidence="2">MF-IS2</strain>
    </source>
</reference>
<keyword evidence="3" id="KW-1185">Reference proteome</keyword>
<proteinExistence type="predicted"/>
<feature type="domain" description="Integrase core" evidence="1">
    <location>
        <begin position="7"/>
        <end position="95"/>
    </location>
</feature>
<name>A0A9P6BZY6_9AGAR</name>
<evidence type="ECO:0000313" key="3">
    <source>
        <dbReference type="Proteomes" id="UP000807342"/>
    </source>
</evidence>
<organism evidence="2 3">
    <name type="scientific">Macrolepiota fuliginosa MF-IS2</name>
    <dbReference type="NCBI Taxonomy" id="1400762"/>
    <lineage>
        <taxon>Eukaryota</taxon>
        <taxon>Fungi</taxon>
        <taxon>Dikarya</taxon>
        <taxon>Basidiomycota</taxon>
        <taxon>Agaricomycotina</taxon>
        <taxon>Agaricomycetes</taxon>
        <taxon>Agaricomycetidae</taxon>
        <taxon>Agaricales</taxon>
        <taxon>Agaricineae</taxon>
        <taxon>Agaricaceae</taxon>
        <taxon>Macrolepiota</taxon>
    </lineage>
</organism>
<evidence type="ECO:0000259" key="1">
    <source>
        <dbReference type="Pfam" id="PF24764"/>
    </source>
</evidence>
<sequence length="187" mass="21802">EFCAPNIDGNTHPPFISVKSTQNIVIESFWRWLHEKLGMNLKEEILRGKREHIFQEHNEQHHLIFYWLFIPLVQGALDDFRTWWNQHKVRKQKEKKMPSGHIPVDAVKHCSRFGGHNCLIKVSEDAILDMRIVLEDEVGSRKANMEWYNEAFGEAAAEAYNAIGRPQVSLQNAWEIFLQLTVALDVV</sequence>
<gene>
    <name evidence="2" type="ORF">P691DRAFT_678367</name>
</gene>
<dbReference type="Proteomes" id="UP000807342">
    <property type="component" value="Unassembled WGS sequence"/>
</dbReference>
<dbReference type="Pfam" id="PF24764">
    <property type="entry name" value="rva_4"/>
    <property type="match status" value="1"/>
</dbReference>
<dbReference type="EMBL" id="MU151412">
    <property type="protein sequence ID" value="KAF9444025.1"/>
    <property type="molecule type" value="Genomic_DNA"/>
</dbReference>
<dbReference type="AlphaFoldDB" id="A0A9P6BZY6"/>
<dbReference type="OrthoDB" id="2974164at2759"/>
<feature type="non-terminal residue" evidence="2">
    <location>
        <position position="1"/>
    </location>
</feature>
<evidence type="ECO:0000313" key="2">
    <source>
        <dbReference type="EMBL" id="KAF9444025.1"/>
    </source>
</evidence>
<protein>
    <recommendedName>
        <fullName evidence="1">Integrase core domain-containing protein</fullName>
    </recommendedName>
</protein>
<comment type="caution">
    <text evidence="2">The sequence shown here is derived from an EMBL/GenBank/DDBJ whole genome shotgun (WGS) entry which is preliminary data.</text>
</comment>